<dbReference type="GO" id="GO:0005769">
    <property type="term" value="C:early endosome"/>
    <property type="evidence" value="ECO:0007669"/>
    <property type="project" value="TreeGrafter"/>
</dbReference>
<evidence type="ECO:0000313" key="4">
    <source>
        <dbReference type="EMBL" id="WZN59485.1"/>
    </source>
</evidence>
<dbReference type="GO" id="GO:0005886">
    <property type="term" value="C:plasma membrane"/>
    <property type="evidence" value="ECO:0007669"/>
    <property type="project" value="TreeGrafter"/>
</dbReference>
<evidence type="ECO:0000256" key="2">
    <source>
        <dbReference type="SAM" id="SignalP"/>
    </source>
</evidence>
<dbReference type="CDD" id="cd13529">
    <property type="entry name" value="PBP2_transferrin"/>
    <property type="match status" value="1"/>
</dbReference>
<proteinExistence type="predicted"/>
<dbReference type="InterPro" id="IPR001156">
    <property type="entry name" value="Transferrin-like_dom"/>
</dbReference>
<name>A0AAX4NZF0_9CHLO</name>
<dbReference type="AlphaFoldDB" id="A0AAX4NZF0"/>
<evidence type="ECO:0000313" key="5">
    <source>
        <dbReference type="Proteomes" id="UP001472866"/>
    </source>
</evidence>
<dbReference type="PANTHER" id="PTHR11485:SF29">
    <property type="entry name" value="TRANSFERRIN 2"/>
    <property type="match status" value="1"/>
</dbReference>
<dbReference type="Pfam" id="PF00405">
    <property type="entry name" value="Transferrin"/>
    <property type="match status" value="1"/>
</dbReference>
<accession>A0AAX4NZF0</accession>
<dbReference type="EMBL" id="CP151502">
    <property type="protein sequence ID" value="WZN59485.1"/>
    <property type="molecule type" value="Genomic_DNA"/>
</dbReference>
<keyword evidence="2" id="KW-0732">Signal</keyword>
<dbReference type="Proteomes" id="UP001472866">
    <property type="component" value="Chromosome 02"/>
</dbReference>
<dbReference type="SUPFAM" id="SSF53850">
    <property type="entry name" value="Periplasmic binding protein-like II"/>
    <property type="match status" value="1"/>
</dbReference>
<reference evidence="4 5" key="1">
    <citation type="submission" date="2024-03" db="EMBL/GenBank/DDBJ databases">
        <title>Complete genome sequence of the green alga Chloropicon roscoffensis RCC1871.</title>
        <authorList>
            <person name="Lemieux C."/>
            <person name="Pombert J.-F."/>
            <person name="Otis C."/>
            <person name="Turmel M."/>
        </authorList>
    </citation>
    <scope>NUCLEOTIDE SEQUENCE [LARGE SCALE GENOMIC DNA]</scope>
    <source>
        <strain evidence="4 5">RCC1871</strain>
    </source>
</reference>
<evidence type="ECO:0000256" key="1">
    <source>
        <dbReference type="ARBA" id="ARBA00022737"/>
    </source>
</evidence>
<feature type="domain" description="Transferrin-like" evidence="3">
    <location>
        <begin position="34"/>
        <end position="371"/>
    </location>
</feature>
<keyword evidence="5" id="KW-1185">Reference proteome</keyword>
<dbReference type="SMART" id="SM00094">
    <property type="entry name" value="TR_FER"/>
    <property type="match status" value="1"/>
</dbReference>
<dbReference type="InterPro" id="IPR018195">
    <property type="entry name" value="Transferrin_Fe_BS"/>
</dbReference>
<dbReference type="PROSITE" id="PS00206">
    <property type="entry name" value="TRANSFERRIN_LIKE_2"/>
    <property type="match status" value="1"/>
</dbReference>
<dbReference type="PRINTS" id="PR00422">
    <property type="entry name" value="TRANSFERRIN"/>
</dbReference>
<dbReference type="PROSITE" id="PS51408">
    <property type="entry name" value="TRANSFERRIN_LIKE_4"/>
    <property type="match status" value="1"/>
</dbReference>
<organism evidence="4 5">
    <name type="scientific">Chloropicon roscoffensis</name>
    <dbReference type="NCBI Taxonomy" id="1461544"/>
    <lineage>
        <taxon>Eukaryota</taxon>
        <taxon>Viridiplantae</taxon>
        <taxon>Chlorophyta</taxon>
        <taxon>Chloropicophyceae</taxon>
        <taxon>Chloropicales</taxon>
        <taxon>Chloropicaceae</taxon>
        <taxon>Chloropicon</taxon>
    </lineage>
</organism>
<dbReference type="GO" id="GO:0005615">
    <property type="term" value="C:extracellular space"/>
    <property type="evidence" value="ECO:0007669"/>
    <property type="project" value="TreeGrafter"/>
</dbReference>
<dbReference type="GO" id="GO:0055037">
    <property type="term" value="C:recycling endosome"/>
    <property type="evidence" value="ECO:0007669"/>
    <property type="project" value="TreeGrafter"/>
</dbReference>
<sequence length="371" mass="40072">MAPRKNSFMSAAAAVAVLAALCAPSPARASELEVKVCTVSDKDYLSCLQMVDTFFSDSVENSAGRKWSCVKPDEGEEETVLEMIEAGSCNFATDLDAHDLYDANKLHGFQAVAAEDYTGEGKGLTYYGVAVVPASACAANPEITLGDLKGLRSCHTGYKRTSGWTIPLANVVDLEQQAQGPEYIKDKNDYDIMSSFFTGMCAPGGPEEATEMLCANCDGDCIRDSDPYSGYAGALRCLMEGAGDVAFMKETTSLDYAADGADPQPWSKLAMEDLRLVCPDGGCAEVGDFDACNYARIPSHSVAVGKDLPVNDIMNDFMKQAETPEFLAWLETKPALFNSKTKALLPVMQDTQEYLGRLTQVYSILEDLGYY</sequence>
<dbReference type="Gene3D" id="3.40.190.10">
    <property type="entry name" value="Periplasmic binding protein-like II"/>
    <property type="match status" value="2"/>
</dbReference>
<keyword evidence="1" id="KW-0677">Repeat</keyword>
<feature type="signal peptide" evidence="2">
    <location>
        <begin position="1"/>
        <end position="29"/>
    </location>
</feature>
<dbReference type="GO" id="GO:0006826">
    <property type="term" value="P:iron ion transport"/>
    <property type="evidence" value="ECO:0007669"/>
    <property type="project" value="TreeGrafter"/>
</dbReference>
<protein>
    <submittedName>
        <fullName evidence="4">Transferrin</fullName>
    </submittedName>
</protein>
<dbReference type="PANTHER" id="PTHR11485">
    <property type="entry name" value="TRANSFERRIN"/>
    <property type="match status" value="1"/>
</dbReference>
<feature type="chain" id="PRO_5043500684" evidence="2">
    <location>
        <begin position="30"/>
        <end position="371"/>
    </location>
</feature>
<evidence type="ECO:0000259" key="3">
    <source>
        <dbReference type="PROSITE" id="PS51408"/>
    </source>
</evidence>
<gene>
    <name evidence="4" type="ORF">HKI87_02g10110</name>
</gene>